<organism evidence="2 3">
    <name type="scientific">Thelohanellus kitauei</name>
    <name type="common">Myxosporean</name>
    <dbReference type="NCBI Taxonomy" id="669202"/>
    <lineage>
        <taxon>Eukaryota</taxon>
        <taxon>Metazoa</taxon>
        <taxon>Cnidaria</taxon>
        <taxon>Myxozoa</taxon>
        <taxon>Myxosporea</taxon>
        <taxon>Bivalvulida</taxon>
        <taxon>Platysporina</taxon>
        <taxon>Myxobolidae</taxon>
        <taxon>Thelohanellus</taxon>
    </lineage>
</organism>
<dbReference type="EMBL" id="JWZT01002829">
    <property type="protein sequence ID" value="KII68532.1"/>
    <property type="molecule type" value="Genomic_DNA"/>
</dbReference>
<reference evidence="2 3" key="1">
    <citation type="journal article" date="2014" name="Genome Biol. Evol.">
        <title>The genome of the myxosporean Thelohanellus kitauei shows adaptations to nutrient acquisition within its fish host.</title>
        <authorList>
            <person name="Yang Y."/>
            <person name="Xiong J."/>
            <person name="Zhou Z."/>
            <person name="Huo F."/>
            <person name="Miao W."/>
            <person name="Ran C."/>
            <person name="Liu Y."/>
            <person name="Zhang J."/>
            <person name="Feng J."/>
            <person name="Wang M."/>
            <person name="Wang M."/>
            <person name="Wang L."/>
            <person name="Yao B."/>
        </authorList>
    </citation>
    <scope>NUCLEOTIDE SEQUENCE [LARGE SCALE GENOMIC DNA]</scope>
    <source>
        <strain evidence="2">Wuqing</strain>
    </source>
</reference>
<feature type="compositionally biased region" description="Acidic residues" evidence="1">
    <location>
        <begin position="68"/>
        <end position="77"/>
    </location>
</feature>
<evidence type="ECO:0000313" key="2">
    <source>
        <dbReference type="EMBL" id="KII68532.1"/>
    </source>
</evidence>
<comment type="caution">
    <text evidence="2">The sequence shown here is derived from an EMBL/GenBank/DDBJ whole genome shotgun (WGS) entry which is preliminary data.</text>
</comment>
<evidence type="ECO:0000256" key="1">
    <source>
        <dbReference type="SAM" id="MobiDB-lite"/>
    </source>
</evidence>
<keyword evidence="3" id="KW-1185">Reference proteome</keyword>
<proteinExistence type="predicted"/>
<dbReference type="Proteomes" id="UP000031668">
    <property type="component" value="Unassembled WGS sequence"/>
</dbReference>
<accession>A0A0C2N3T3</accession>
<sequence>MSHNEVSFDPYHFDNERGKTICVKMEPSVNISDKHESINNEPLGVQFNKRIPRQGNQSSISTKKEGSSSDDESDSDIEMVLSHQENISGFSSGKRVSHKRQISDLVKQDQLPFKIHPYNSKN</sequence>
<dbReference type="AlphaFoldDB" id="A0A0C2N3T3"/>
<gene>
    <name evidence="2" type="ORF">RF11_04566</name>
</gene>
<protein>
    <submittedName>
        <fullName evidence="2">Uncharacterized protein</fullName>
    </submittedName>
</protein>
<evidence type="ECO:0000313" key="3">
    <source>
        <dbReference type="Proteomes" id="UP000031668"/>
    </source>
</evidence>
<feature type="region of interest" description="Disordered" evidence="1">
    <location>
        <begin position="33"/>
        <end position="103"/>
    </location>
</feature>
<name>A0A0C2N3T3_THEKT</name>